<comment type="caution">
    <text evidence="1">The sequence shown here is derived from an EMBL/GenBank/DDBJ whole genome shotgun (WGS) entry which is preliminary data.</text>
</comment>
<accession>A0AAJ1TEX7</accession>
<name>A0AAJ1TEX7_9BACL</name>
<reference evidence="1 2" key="1">
    <citation type="submission" date="2023-07" db="EMBL/GenBank/DDBJ databases">
        <title>Genomic Encyclopedia of Type Strains, Phase IV (KMG-IV): sequencing the most valuable type-strain genomes for metagenomic binning, comparative biology and taxonomic classification.</title>
        <authorList>
            <person name="Goeker M."/>
        </authorList>
    </citation>
    <scope>NUCLEOTIDE SEQUENCE [LARGE SCALE GENOMIC DNA]</scope>
    <source>
        <strain evidence="1 2">DSM 46876</strain>
    </source>
</reference>
<dbReference type="RefSeq" id="WP_307251983.1">
    <property type="nucleotide sequence ID" value="NZ_JAUSUV010000005.1"/>
</dbReference>
<sequence>MKKYRPKWGNETYGTKDIFQAFQEAFSPFFSPDESNQRVGSKYDSVMREYTDQKKVTRDSE</sequence>
<dbReference type="AlphaFoldDB" id="A0AAJ1TEX7"/>
<evidence type="ECO:0000313" key="2">
    <source>
        <dbReference type="Proteomes" id="UP001238450"/>
    </source>
</evidence>
<evidence type="ECO:0000313" key="1">
    <source>
        <dbReference type="EMBL" id="MDQ0417159.1"/>
    </source>
</evidence>
<organism evidence="1 2">
    <name type="scientific">Croceifilum oryzae</name>
    <dbReference type="NCBI Taxonomy" id="1553429"/>
    <lineage>
        <taxon>Bacteria</taxon>
        <taxon>Bacillati</taxon>
        <taxon>Bacillota</taxon>
        <taxon>Bacilli</taxon>
        <taxon>Bacillales</taxon>
        <taxon>Thermoactinomycetaceae</taxon>
        <taxon>Croceifilum</taxon>
    </lineage>
</organism>
<gene>
    <name evidence="1" type="ORF">J2Z48_001331</name>
</gene>
<keyword evidence="2" id="KW-1185">Reference proteome</keyword>
<proteinExistence type="predicted"/>
<protein>
    <submittedName>
        <fullName evidence="1">Uncharacterized protein</fullName>
    </submittedName>
</protein>
<dbReference type="EMBL" id="JAUSUV010000005">
    <property type="protein sequence ID" value="MDQ0417159.1"/>
    <property type="molecule type" value="Genomic_DNA"/>
</dbReference>
<dbReference type="Proteomes" id="UP001238450">
    <property type="component" value="Unassembled WGS sequence"/>
</dbReference>